<feature type="domain" description="4Fe-4S ferredoxin-type" evidence="6">
    <location>
        <begin position="86"/>
        <end position="115"/>
    </location>
</feature>
<dbReference type="Pfam" id="PF12838">
    <property type="entry name" value="Fer4_7"/>
    <property type="match status" value="1"/>
</dbReference>
<dbReference type="PROSITE" id="PS51379">
    <property type="entry name" value="4FE4S_FER_2"/>
    <property type="match status" value="3"/>
</dbReference>
<dbReference type="GO" id="GO:0051539">
    <property type="term" value="F:4 iron, 4 sulfur cluster binding"/>
    <property type="evidence" value="ECO:0007669"/>
    <property type="project" value="UniProtKB-KW"/>
</dbReference>
<organism evidence="7 8">
    <name type="scientific">Pasteurella multocida</name>
    <dbReference type="NCBI Taxonomy" id="747"/>
    <lineage>
        <taxon>Bacteria</taxon>
        <taxon>Pseudomonadati</taxon>
        <taxon>Pseudomonadota</taxon>
        <taxon>Gammaproteobacteria</taxon>
        <taxon>Pasteurellales</taxon>
        <taxon>Pasteurellaceae</taxon>
        <taxon>Pasteurella</taxon>
    </lineage>
</organism>
<dbReference type="NCBIfam" id="TIGR00402">
    <property type="entry name" value="napF"/>
    <property type="match status" value="1"/>
</dbReference>
<keyword evidence="5" id="KW-0411">Iron-sulfur</keyword>
<evidence type="ECO:0000256" key="4">
    <source>
        <dbReference type="ARBA" id="ARBA00023004"/>
    </source>
</evidence>
<dbReference type="RefSeq" id="WP_014668364.1">
    <property type="nucleotide sequence ID" value="NZ_CP017961.1"/>
</dbReference>
<gene>
    <name evidence="7" type="primary">napF</name>
    <name evidence="7" type="ORF">C2800_06975</name>
</gene>
<dbReference type="InterPro" id="IPR017900">
    <property type="entry name" value="4Fe4S_Fe_S_CS"/>
</dbReference>
<accession>A0A849CIT7</accession>
<name>A0A849CIT7_PASMD</name>
<keyword evidence="3" id="KW-0677">Repeat</keyword>
<dbReference type="AlphaFoldDB" id="A0A849CIT7"/>
<dbReference type="InterPro" id="IPR050157">
    <property type="entry name" value="PSI_iron-sulfur_center"/>
</dbReference>
<dbReference type="EMBL" id="PPVL01000006">
    <property type="protein sequence ID" value="NNI79153.1"/>
    <property type="molecule type" value="Genomic_DNA"/>
</dbReference>
<evidence type="ECO:0000256" key="5">
    <source>
        <dbReference type="ARBA" id="ARBA00023014"/>
    </source>
</evidence>
<evidence type="ECO:0000259" key="6">
    <source>
        <dbReference type="PROSITE" id="PS51379"/>
    </source>
</evidence>
<dbReference type="Proteomes" id="UP000540079">
    <property type="component" value="Unassembled WGS sequence"/>
</dbReference>
<sequence length="182" mass="20170">MHNNDSTHRHRQKDERYYEAYLSHHTISRRGLLRGLLGGNTKQEKRLKNRPPFAAKEALLLQVCHGCADCIDACPYGLLRLVEGKPVLEIDFSACDFCGKCAEACTTGALHRAFSADTELRPIFSEKCLITQGQSCSECQQKCPQHALSIQHKQLVVSPACHGCGQCKISCMLGAITLSRKV</sequence>
<evidence type="ECO:0000313" key="7">
    <source>
        <dbReference type="EMBL" id="NNI79153.1"/>
    </source>
</evidence>
<protein>
    <submittedName>
        <fullName evidence="7">Ferredoxin-type protein NapF</fullName>
    </submittedName>
</protein>
<evidence type="ECO:0000256" key="2">
    <source>
        <dbReference type="ARBA" id="ARBA00022723"/>
    </source>
</evidence>
<dbReference type="PANTHER" id="PTHR24960">
    <property type="entry name" value="PHOTOSYSTEM I IRON-SULFUR CENTER-RELATED"/>
    <property type="match status" value="1"/>
</dbReference>
<dbReference type="Gene3D" id="3.30.70.20">
    <property type="match status" value="2"/>
</dbReference>
<evidence type="ECO:0000256" key="1">
    <source>
        <dbReference type="ARBA" id="ARBA00022485"/>
    </source>
</evidence>
<evidence type="ECO:0000256" key="3">
    <source>
        <dbReference type="ARBA" id="ARBA00022737"/>
    </source>
</evidence>
<dbReference type="InterPro" id="IPR004496">
    <property type="entry name" value="NapF"/>
</dbReference>
<dbReference type="PROSITE" id="PS00198">
    <property type="entry name" value="4FE4S_FER_1"/>
    <property type="match status" value="1"/>
</dbReference>
<dbReference type="PANTHER" id="PTHR24960:SF79">
    <property type="entry name" value="PHOTOSYSTEM I IRON-SULFUR CENTER"/>
    <property type="match status" value="1"/>
</dbReference>
<keyword evidence="2" id="KW-0479">Metal-binding</keyword>
<feature type="domain" description="4Fe-4S ferredoxin-type" evidence="6">
    <location>
        <begin position="55"/>
        <end position="84"/>
    </location>
</feature>
<feature type="domain" description="4Fe-4S ferredoxin-type" evidence="6">
    <location>
        <begin position="153"/>
        <end position="181"/>
    </location>
</feature>
<comment type="caution">
    <text evidence="7">The sequence shown here is derived from an EMBL/GenBank/DDBJ whole genome shotgun (WGS) entry which is preliminary data.</text>
</comment>
<proteinExistence type="predicted"/>
<reference evidence="7 8" key="1">
    <citation type="journal article" date="2018" name="Front. Microbiol.">
        <title>Genetic and Phylogenetic Characteristics of Pasteurella multocida Isolates From Different Host Species.</title>
        <authorList>
            <person name="Peng Z."/>
            <person name="Liang W."/>
            <person name="Wang F."/>
            <person name="Xu Z."/>
            <person name="Xie Z."/>
            <person name="Lian Z."/>
            <person name="Hua L."/>
            <person name="Zhou R."/>
            <person name="Chen H."/>
            <person name="Wu B."/>
        </authorList>
    </citation>
    <scope>NUCLEOTIDE SEQUENCE [LARGE SCALE GENOMIC DNA]</scope>
    <source>
        <strain evidence="7 8">HNA06</strain>
    </source>
</reference>
<evidence type="ECO:0000313" key="8">
    <source>
        <dbReference type="Proteomes" id="UP000540079"/>
    </source>
</evidence>
<dbReference type="SUPFAM" id="SSF54862">
    <property type="entry name" value="4Fe-4S ferredoxins"/>
    <property type="match status" value="1"/>
</dbReference>
<dbReference type="InterPro" id="IPR017896">
    <property type="entry name" value="4Fe4S_Fe-S-bd"/>
</dbReference>
<keyword evidence="4" id="KW-0408">Iron</keyword>
<keyword evidence="1" id="KW-0004">4Fe-4S</keyword>
<dbReference type="GO" id="GO:0046872">
    <property type="term" value="F:metal ion binding"/>
    <property type="evidence" value="ECO:0007669"/>
    <property type="project" value="UniProtKB-KW"/>
</dbReference>